<comment type="caution">
    <text evidence="2">The sequence shown here is derived from an EMBL/GenBank/DDBJ whole genome shotgun (WGS) entry which is preliminary data.</text>
</comment>
<dbReference type="PANTHER" id="PTHR35007">
    <property type="entry name" value="INTEGRAL MEMBRANE PROTEIN-RELATED"/>
    <property type="match status" value="1"/>
</dbReference>
<dbReference type="EMBL" id="JAYGGQ010000026">
    <property type="protein sequence ID" value="MEA5457296.1"/>
    <property type="molecule type" value="Genomic_DNA"/>
</dbReference>
<evidence type="ECO:0008006" key="4">
    <source>
        <dbReference type="Google" id="ProtNLM"/>
    </source>
</evidence>
<organism evidence="2 3">
    <name type="scientific">Sinomonas terricola</name>
    <dbReference type="NCBI Taxonomy" id="3110330"/>
    <lineage>
        <taxon>Bacteria</taxon>
        <taxon>Bacillati</taxon>
        <taxon>Actinomycetota</taxon>
        <taxon>Actinomycetes</taxon>
        <taxon>Micrococcales</taxon>
        <taxon>Micrococcaceae</taxon>
        <taxon>Sinomonas</taxon>
    </lineage>
</organism>
<feature type="transmembrane region" description="Helical" evidence="1">
    <location>
        <begin position="224"/>
        <end position="244"/>
    </location>
</feature>
<keyword evidence="1" id="KW-1133">Transmembrane helix</keyword>
<dbReference type="RefSeq" id="WP_323281208.1">
    <property type="nucleotide sequence ID" value="NZ_JAYGGQ010000026.1"/>
</dbReference>
<feature type="transmembrane region" description="Helical" evidence="1">
    <location>
        <begin position="48"/>
        <end position="66"/>
    </location>
</feature>
<keyword evidence="3" id="KW-1185">Reference proteome</keyword>
<reference evidence="2 3" key="1">
    <citation type="submission" date="2023-12" db="EMBL/GenBank/DDBJ databases">
        <title>Sinomonas terricola sp. nov, isolated from litchi orchard soil in Guangdong, PR China.</title>
        <authorList>
            <person name="Jiaxin W."/>
            <person name="Yang Z."/>
            <person name="Honghui Z."/>
        </authorList>
    </citation>
    <scope>NUCLEOTIDE SEQUENCE [LARGE SCALE GENOMIC DNA]</scope>
    <source>
        <strain evidence="2 3">JGH33</strain>
    </source>
</reference>
<keyword evidence="1" id="KW-0812">Transmembrane</keyword>
<sequence>MTGAVLAVLCAAGITLGILVVVLGATGARLGTRKRRGPGAWARLKARFGPRGAWALVIGISAGVLLFARTGWVVVLVAAPLAAFILPALFSNADQRREVERLEGLESWSRALASLVATGSMSLSRAIVASLPNAPASIETEVTNLVARLSARWRTRDALRAFADDIDDPTGDLLATRLILASQIQVSSLSNALTDLAHAIQEEVTNRREIEAQRETNRTTARSVTIINVVLLGGAATIFADYFSFYREPVGQLVVALIFAAYGAVLLWMRSMSAIRTPPRLFAAPDHDGETADAVGEQASSLTGRTIHRAQEAS</sequence>
<proteinExistence type="predicted"/>
<feature type="transmembrane region" description="Helical" evidence="1">
    <location>
        <begin position="250"/>
        <end position="269"/>
    </location>
</feature>
<name>A0ABU5TDY3_9MICC</name>
<dbReference type="PANTHER" id="PTHR35007:SF3">
    <property type="entry name" value="POSSIBLE CONSERVED ALANINE RICH MEMBRANE PROTEIN"/>
    <property type="match status" value="1"/>
</dbReference>
<feature type="transmembrane region" description="Helical" evidence="1">
    <location>
        <begin position="72"/>
        <end position="91"/>
    </location>
</feature>
<gene>
    <name evidence="2" type="ORF">SPF06_21475</name>
</gene>
<evidence type="ECO:0000256" key="1">
    <source>
        <dbReference type="SAM" id="Phobius"/>
    </source>
</evidence>
<evidence type="ECO:0000313" key="3">
    <source>
        <dbReference type="Proteomes" id="UP001304769"/>
    </source>
</evidence>
<feature type="transmembrane region" description="Helical" evidence="1">
    <location>
        <begin position="6"/>
        <end position="28"/>
    </location>
</feature>
<dbReference type="Proteomes" id="UP001304769">
    <property type="component" value="Unassembled WGS sequence"/>
</dbReference>
<evidence type="ECO:0000313" key="2">
    <source>
        <dbReference type="EMBL" id="MEA5457296.1"/>
    </source>
</evidence>
<protein>
    <recommendedName>
        <fullName evidence="4">Type II secretion system protein GspF domain-containing protein</fullName>
    </recommendedName>
</protein>
<accession>A0ABU5TDY3</accession>
<keyword evidence="1" id="KW-0472">Membrane</keyword>